<keyword evidence="3" id="KW-1185">Reference proteome</keyword>
<dbReference type="AlphaFoldDB" id="A0ABD3FMF7"/>
<comment type="caution">
    <text evidence="2">The sequence shown here is derived from an EMBL/GenBank/DDBJ whole genome shotgun (WGS) entry which is preliminary data.</text>
</comment>
<evidence type="ECO:0000313" key="2">
    <source>
        <dbReference type="EMBL" id="KAL3667641.1"/>
    </source>
</evidence>
<evidence type="ECO:0000313" key="3">
    <source>
        <dbReference type="Proteomes" id="UP001632037"/>
    </source>
</evidence>
<feature type="compositionally biased region" description="Basic residues" evidence="1">
    <location>
        <begin position="29"/>
        <end position="39"/>
    </location>
</feature>
<dbReference type="EMBL" id="JBIMZQ010000013">
    <property type="protein sequence ID" value="KAL3667641.1"/>
    <property type="molecule type" value="Genomic_DNA"/>
</dbReference>
<name>A0ABD3FMF7_9STRA</name>
<feature type="region of interest" description="Disordered" evidence="1">
    <location>
        <begin position="75"/>
        <end position="106"/>
    </location>
</feature>
<dbReference type="Proteomes" id="UP001632037">
    <property type="component" value="Unassembled WGS sequence"/>
</dbReference>
<sequence length="289" mass="33776">MELSEYEAKRQRRIEANQQKLQALDVSKLPRRAPTTRKKREIESLQPTRRSLRHRQQKENAESEVLMEIQPLPRPKRVKTEPPELLDLPFTHPTELSTSHKGKKQHLSSSQIEIQLEEFHERCLGTQLLPVGKNTVMQGLCPPGYVAKFSKMSGVQPWKNAVALFVNVESDSPYDNVFHQETEGRTAVHFQWFGQNRWHDESPLVMRLRGMKRGLETLRFHESYYDKKEGEEPLLLFIRHTQGPYIYCGRLGYLGHLPASKPLEFRWQLLDVDSLQWEKIRGLLEESST</sequence>
<proteinExistence type="predicted"/>
<reference evidence="2 3" key="1">
    <citation type="submission" date="2024-09" db="EMBL/GenBank/DDBJ databases">
        <title>Genome sequencing and assembly of Phytophthora oleae, isolate VK10A, causative agent of rot of olive drupes.</title>
        <authorList>
            <person name="Conti Taguali S."/>
            <person name="Riolo M."/>
            <person name="La Spada F."/>
            <person name="Cacciola S.O."/>
            <person name="Dionisio G."/>
        </authorList>
    </citation>
    <scope>NUCLEOTIDE SEQUENCE [LARGE SCALE GENOMIC DNA]</scope>
    <source>
        <strain evidence="2 3">VK10A</strain>
    </source>
</reference>
<evidence type="ECO:0000256" key="1">
    <source>
        <dbReference type="SAM" id="MobiDB-lite"/>
    </source>
</evidence>
<gene>
    <name evidence="2" type="ORF">V7S43_007195</name>
</gene>
<accession>A0ABD3FMF7</accession>
<feature type="region of interest" description="Disordered" evidence="1">
    <location>
        <begin position="19"/>
        <end position="63"/>
    </location>
</feature>
<evidence type="ECO:0008006" key="4">
    <source>
        <dbReference type="Google" id="ProtNLM"/>
    </source>
</evidence>
<organism evidence="2 3">
    <name type="scientific">Phytophthora oleae</name>
    <dbReference type="NCBI Taxonomy" id="2107226"/>
    <lineage>
        <taxon>Eukaryota</taxon>
        <taxon>Sar</taxon>
        <taxon>Stramenopiles</taxon>
        <taxon>Oomycota</taxon>
        <taxon>Peronosporomycetes</taxon>
        <taxon>Peronosporales</taxon>
        <taxon>Peronosporaceae</taxon>
        <taxon>Phytophthora</taxon>
    </lineage>
</organism>
<protein>
    <recommendedName>
        <fullName evidence="4">DUF3444 domain-containing protein</fullName>
    </recommendedName>
</protein>